<accession>A0A517MV91</accession>
<dbReference type="KEGG" id="amob:HG15A2_20800"/>
<dbReference type="RefSeq" id="WP_145060044.1">
    <property type="nucleotide sequence ID" value="NZ_CP036263.1"/>
</dbReference>
<dbReference type="Proteomes" id="UP000319852">
    <property type="component" value="Chromosome"/>
</dbReference>
<keyword evidence="2" id="KW-1185">Reference proteome</keyword>
<dbReference type="AlphaFoldDB" id="A0A517MV91"/>
<evidence type="ECO:0000313" key="2">
    <source>
        <dbReference type="Proteomes" id="UP000319852"/>
    </source>
</evidence>
<reference evidence="1 2" key="1">
    <citation type="submission" date="2019-02" db="EMBL/GenBank/DDBJ databases">
        <title>Deep-cultivation of Planctomycetes and their phenomic and genomic characterization uncovers novel biology.</title>
        <authorList>
            <person name="Wiegand S."/>
            <person name="Jogler M."/>
            <person name="Boedeker C."/>
            <person name="Pinto D."/>
            <person name="Vollmers J."/>
            <person name="Rivas-Marin E."/>
            <person name="Kohn T."/>
            <person name="Peeters S.H."/>
            <person name="Heuer A."/>
            <person name="Rast P."/>
            <person name="Oberbeckmann S."/>
            <person name="Bunk B."/>
            <person name="Jeske O."/>
            <person name="Meyerdierks A."/>
            <person name="Storesund J.E."/>
            <person name="Kallscheuer N."/>
            <person name="Luecker S."/>
            <person name="Lage O.M."/>
            <person name="Pohl T."/>
            <person name="Merkel B.J."/>
            <person name="Hornburger P."/>
            <person name="Mueller R.-W."/>
            <person name="Bruemmer F."/>
            <person name="Labrenz M."/>
            <person name="Spormann A.M."/>
            <person name="Op den Camp H."/>
            <person name="Overmann J."/>
            <person name="Amann R."/>
            <person name="Jetten M.S.M."/>
            <person name="Mascher T."/>
            <person name="Medema M.H."/>
            <person name="Devos D.P."/>
            <person name="Kaster A.-K."/>
            <person name="Ovreas L."/>
            <person name="Rohde M."/>
            <person name="Galperin M.Y."/>
            <person name="Jogler C."/>
        </authorList>
    </citation>
    <scope>NUCLEOTIDE SEQUENCE [LARGE SCALE GENOMIC DNA]</scope>
    <source>
        <strain evidence="1 2">HG15A2</strain>
    </source>
</reference>
<organism evidence="1 2">
    <name type="scientific">Adhaeretor mobilis</name>
    <dbReference type="NCBI Taxonomy" id="1930276"/>
    <lineage>
        <taxon>Bacteria</taxon>
        <taxon>Pseudomonadati</taxon>
        <taxon>Planctomycetota</taxon>
        <taxon>Planctomycetia</taxon>
        <taxon>Pirellulales</taxon>
        <taxon>Lacipirellulaceae</taxon>
        <taxon>Adhaeretor</taxon>
    </lineage>
</organism>
<evidence type="ECO:0000313" key="1">
    <source>
        <dbReference type="EMBL" id="QDS98795.1"/>
    </source>
</evidence>
<protein>
    <submittedName>
        <fullName evidence="1">Uncharacterized protein</fullName>
    </submittedName>
</protein>
<proteinExistence type="predicted"/>
<gene>
    <name evidence="1" type="ORF">HG15A2_20800</name>
</gene>
<name>A0A517MV91_9BACT</name>
<sequence>MISGLVAHLTAEAGLAQATVSAIAEQPNLEVGVQQELRLPLVLETTTSVESQAVTDWLHELPGITHVDVAFVHLDECSPEESVPASQATSCSELRN</sequence>
<dbReference type="EMBL" id="CP036263">
    <property type="protein sequence ID" value="QDS98795.1"/>
    <property type="molecule type" value="Genomic_DNA"/>
</dbReference>